<dbReference type="AlphaFoldDB" id="A0A4C1TH29"/>
<feature type="coiled-coil region" evidence="1">
    <location>
        <begin position="220"/>
        <end position="250"/>
    </location>
</feature>
<keyword evidence="4" id="KW-1185">Reference proteome</keyword>
<proteinExistence type="predicted"/>
<accession>A0A4C1TH29</accession>
<feature type="compositionally biased region" description="Basic residues" evidence="2">
    <location>
        <begin position="119"/>
        <end position="135"/>
    </location>
</feature>
<comment type="caution">
    <text evidence="3">The sequence shown here is derived from an EMBL/GenBank/DDBJ whole genome shotgun (WGS) entry which is preliminary data.</text>
</comment>
<organism evidence="3 4">
    <name type="scientific">Eumeta variegata</name>
    <name type="common">Bagworm moth</name>
    <name type="synonym">Eumeta japonica</name>
    <dbReference type="NCBI Taxonomy" id="151549"/>
    <lineage>
        <taxon>Eukaryota</taxon>
        <taxon>Metazoa</taxon>
        <taxon>Ecdysozoa</taxon>
        <taxon>Arthropoda</taxon>
        <taxon>Hexapoda</taxon>
        <taxon>Insecta</taxon>
        <taxon>Pterygota</taxon>
        <taxon>Neoptera</taxon>
        <taxon>Endopterygota</taxon>
        <taxon>Lepidoptera</taxon>
        <taxon>Glossata</taxon>
        <taxon>Ditrysia</taxon>
        <taxon>Tineoidea</taxon>
        <taxon>Psychidae</taxon>
        <taxon>Oiketicinae</taxon>
        <taxon>Eumeta</taxon>
    </lineage>
</organism>
<evidence type="ECO:0000313" key="4">
    <source>
        <dbReference type="Proteomes" id="UP000299102"/>
    </source>
</evidence>
<evidence type="ECO:0000256" key="1">
    <source>
        <dbReference type="SAM" id="Coils"/>
    </source>
</evidence>
<feature type="region of interest" description="Disordered" evidence="2">
    <location>
        <begin position="316"/>
        <end position="342"/>
    </location>
</feature>
<dbReference type="Proteomes" id="UP000299102">
    <property type="component" value="Unassembled WGS sequence"/>
</dbReference>
<evidence type="ECO:0000256" key="2">
    <source>
        <dbReference type="SAM" id="MobiDB-lite"/>
    </source>
</evidence>
<evidence type="ECO:0000313" key="3">
    <source>
        <dbReference type="EMBL" id="GBP13792.1"/>
    </source>
</evidence>
<protein>
    <submittedName>
        <fullName evidence="3">Uncharacterized protein</fullName>
    </submittedName>
</protein>
<feature type="region of interest" description="Disordered" evidence="2">
    <location>
        <begin position="20"/>
        <end position="171"/>
    </location>
</feature>
<feature type="compositionally biased region" description="Acidic residues" evidence="2">
    <location>
        <begin position="83"/>
        <end position="96"/>
    </location>
</feature>
<reference evidence="3 4" key="1">
    <citation type="journal article" date="2019" name="Commun. Biol.">
        <title>The bagworm genome reveals a unique fibroin gene that provides high tensile strength.</title>
        <authorList>
            <person name="Kono N."/>
            <person name="Nakamura H."/>
            <person name="Ohtoshi R."/>
            <person name="Tomita M."/>
            <person name="Numata K."/>
            <person name="Arakawa K."/>
        </authorList>
    </citation>
    <scope>NUCLEOTIDE SEQUENCE [LARGE SCALE GENOMIC DNA]</scope>
</reference>
<feature type="region of interest" description="Disordered" evidence="2">
    <location>
        <begin position="274"/>
        <end position="303"/>
    </location>
</feature>
<name>A0A4C1TH29_EUMVA</name>
<dbReference type="OrthoDB" id="10070965at2759"/>
<sequence length="342" mass="37703">MYQKKILHQLYLEEQFGANAPLEGQSNQSKKKSQKSGAAIGYSYDDSTENATESQQFAHIKHSSVGGSAPTGTTSAAIKPENESESESDSDMDMDVSIEVSKLDTNQAHELNACGRNYGGRKSRKRDGPKRKTYIARRPLSPPSYAAKEDNIGKDEDSDSRSPSPSDTTEKITYITSFGGEDELQPHSKITITLGKGSSTLGAACVGASTSGASGRTTYAQKVKENLEKLKQLNATTRRRERNYAALIQEDKEKDTEDHDHEHIQGLTLIPEQEENGTVTHQHHPQAEDPHHHYTQTTSRRESLNEVLRAFQYQDANLVAPSHPSTRSSKTKEAKTSLPVPH</sequence>
<gene>
    <name evidence="3" type="ORF">EVAR_72231_1</name>
</gene>
<keyword evidence="1" id="KW-0175">Coiled coil</keyword>
<dbReference type="STRING" id="151549.A0A4C1TH29"/>
<dbReference type="EMBL" id="BGZK01005378">
    <property type="protein sequence ID" value="GBP13792.1"/>
    <property type="molecule type" value="Genomic_DNA"/>
</dbReference>